<keyword evidence="5" id="KW-0808">Transferase</keyword>
<dbReference type="PROSITE" id="PS50109">
    <property type="entry name" value="HIS_KIN"/>
    <property type="match status" value="1"/>
</dbReference>
<comment type="caution">
    <text evidence="13">The sequence shown here is derived from an EMBL/GenBank/DDBJ whole genome shotgun (WGS) entry which is preliminary data.</text>
</comment>
<gene>
    <name evidence="13" type="ORF">HMPREF3206_00241</name>
</gene>
<dbReference type="AlphaFoldDB" id="A0A133NK77"/>
<name>A0A133NK77_9FUSO</name>
<keyword evidence="14" id="KW-1185">Reference proteome</keyword>
<evidence type="ECO:0000256" key="8">
    <source>
        <dbReference type="ARBA" id="ARBA00022840"/>
    </source>
</evidence>
<dbReference type="RefSeq" id="WP_060793324.1">
    <property type="nucleotide sequence ID" value="NZ_KQ956513.1"/>
</dbReference>
<feature type="coiled-coil region" evidence="9">
    <location>
        <begin position="350"/>
        <end position="377"/>
    </location>
</feature>
<evidence type="ECO:0000256" key="10">
    <source>
        <dbReference type="SAM" id="Phobius"/>
    </source>
</evidence>
<keyword evidence="10" id="KW-1133">Transmembrane helix</keyword>
<dbReference type="SMART" id="SM00387">
    <property type="entry name" value="HATPase_c"/>
    <property type="match status" value="1"/>
</dbReference>
<dbReference type="GO" id="GO:0004673">
    <property type="term" value="F:protein histidine kinase activity"/>
    <property type="evidence" value="ECO:0007669"/>
    <property type="project" value="UniProtKB-EC"/>
</dbReference>
<dbReference type="GO" id="GO:0005524">
    <property type="term" value="F:ATP binding"/>
    <property type="evidence" value="ECO:0007669"/>
    <property type="project" value="UniProtKB-KW"/>
</dbReference>
<keyword evidence="8" id="KW-0067">ATP-binding</keyword>
<evidence type="ECO:0000256" key="1">
    <source>
        <dbReference type="ARBA" id="ARBA00000085"/>
    </source>
</evidence>
<dbReference type="PANTHER" id="PTHR44936:SF10">
    <property type="entry name" value="SENSOR PROTEIN RSTB"/>
    <property type="match status" value="1"/>
</dbReference>
<dbReference type="EMBL" id="LRPX01000007">
    <property type="protein sequence ID" value="KXA16689.1"/>
    <property type="molecule type" value="Genomic_DNA"/>
</dbReference>
<feature type="domain" description="HAMP" evidence="12">
    <location>
        <begin position="317"/>
        <end position="369"/>
    </location>
</feature>
<evidence type="ECO:0000259" key="11">
    <source>
        <dbReference type="PROSITE" id="PS50109"/>
    </source>
</evidence>
<dbReference type="InterPro" id="IPR005467">
    <property type="entry name" value="His_kinase_dom"/>
</dbReference>
<keyword evidence="6" id="KW-0547">Nucleotide-binding</keyword>
<evidence type="ECO:0000259" key="12">
    <source>
        <dbReference type="PROSITE" id="PS50885"/>
    </source>
</evidence>
<evidence type="ECO:0000256" key="7">
    <source>
        <dbReference type="ARBA" id="ARBA00022777"/>
    </source>
</evidence>
<proteinExistence type="predicted"/>
<comment type="catalytic activity">
    <reaction evidence="1">
        <text>ATP + protein L-histidine = ADP + protein N-phospho-L-histidine.</text>
        <dbReference type="EC" id="2.7.13.3"/>
    </reaction>
</comment>
<dbReference type="Proteomes" id="UP000070617">
    <property type="component" value="Unassembled WGS sequence"/>
</dbReference>
<evidence type="ECO:0000256" key="2">
    <source>
        <dbReference type="ARBA" id="ARBA00004370"/>
    </source>
</evidence>
<evidence type="ECO:0000313" key="14">
    <source>
        <dbReference type="Proteomes" id="UP000070617"/>
    </source>
</evidence>
<dbReference type="InterPro" id="IPR036890">
    <property type="entry name" value="HATPase_C_sf"/>
</dbReference>
<dbReference type="GO" id="GO:0007165">
    <property type="term" value="P:signal transduction"/>
    <property type="evidence" value="ECO:0007669"/>
    <property type="project" value="InterPro"/>
</dbReference>
<dbReference type="PANTHER" id="PTHR44936">
    <property type="entry name" value="SENSOR PROTEIN CREC"/>
    <property type="match status" value="1"/>
</dbReference>
<evidence type="ECO:0000256" key="4">
    <source>
        <dbReference type="ARBA" id="ARBA00022553"/>
    </source>
</evidence>
<dbReference type="EC" id="2.7.13.3" evidence="3"/>
<dbReference type="Gene3D" id="3.30.565.10">
    <property type="entry name" value="Histidine kinase-like ATPase, C-terminal domain"/>
    <property type="match status" value="1"/>
</dbReference>
<evidence type="ECO:0000256" key="6">
    <source>
        <dbReference type="ARBA" id="ARBA00022741"/>
    </source>
</evidence>
<dbReference type="PROSITE" id="PS50885">
    <property type="entry name" value="HAMP"/>
    <property type="match status" value="1"/>
</dbReference>
<keyword evidence="4" id="KW-0597">Phosphoprotein</keyword>
<dbReference type="GO" id="GO:0016020">
    <property type="term" value="C:membrane"/>
    <property type="evidence" value="ECO:0007669"/>
    <property type="project" value="UniProtKB-SubCell"/>
</dbReference>
<keyword evidence="10" id="KW-0812">Transmembrane</keyword>
<dbReference type="SUPFAM" id="SSF55874">
    <property type="entry name" value="ATPase domain of HSP90 chaperone/DNA topoisomerase II/histidine kinase"/>
    <property type="match status" value="1"/>
</dbReference>
<evidence type="ECO:0000256" key="5">
    <source>
        <dbReference type="ARBA" id="ARBA00022679"/>
    </source>
</evidence>
<evidence type="ECO:0000313" key="13">
    <source>
        <dbReference type="EMBL" id="KXA16689.1"/>
    </source>
</evidence>
<dbReference type="InterPro" id="IPR003660">
    <property type="entry name" value="HAMP_dom"/>
</dbReference>
<dbReference type="STRING" id="134605.HMPREF3206_00241"/>
<keyword evidence="7 13" id="KW-0418">Kinase</keyword>
<evidence type="ECO:0000256" key="3">
    <source>
        <dbReference type="ARBA" id="ARBA00012438"/>
    </source>
</evidence>
<dbReference type="InterPro" id="IPR003594">
    <property type="entry name" value="HATPase_dom"/>
</dbReference>
<evidence type="ECO:0000256" key="9">
    <source>
        <dbReference type="SAM" id="Coils"/>
    </source>
</evidence>
<dbReference type="SUPFAM" id="SSF55781">
    <property type="entry name" value="GAF domain-like"/>
    <property type="match status" value="1"/>
</dbReference>
<protein>
    <recommendedName>
        <fullName evidence="3">histidine kinase</fullName>
        <ecNumber evidence="3">2.7.13.3</ecNumber>
    </recommendedName>
</protein>
<feature type="transmembrane region" description="Helical" evidence="10">
    <location>
        <begin position="291"/>
        <end position="311"/>
    </location>
</feature>
<dbReference type="PRINTS" id="PR00344">
    <property type="entry name" value="BCTRLSENSOR"/>
</dbReference>
<accession>A0A133NK77</accession>
<keyword evidence="10" id="KW-0472">Membrane</keyword>
<dbReference type="InterPro" id="IPR050980">
    <property type="entry name" value="2C_sensor_his_kinase"/>
</dbReference>
<feature type="domain" description="Histidine kinase" evidence="11">
    <location>
        <begin position="636"/>
        <end position="800"/>
    </location>
</feature>
<keyword evidence="9" id="KW-0175">Coiled coil</keyword>
<dbReference type="Gene3D" id="6.10.340.10">
    <property type="match status" value="1"/>
</dbReference>
<dbReference type="InterPro" id="IPR004358">
    <property type="entry name" value="Sig_transdc_His_kin-like_C"/>
</dbReference>
<dbReference type="PATRIC" id="fig|134605.3.peg.243"/>
<comment type="subcellular location">
    <subcellularLocation>
        <location evidence="2">Membrane</location>
    </subcellularLocation>
</comment>
<feature type="transmembrane region" description="Helical" evidence="10">
    <location>
        <begin position="12"/>
        <end position="36"/>
    </location>
</feature>
<dbReference type="Pfam" id="PF02518">
    <property type="entry name" value="HATPase_c"/>
    <property type="match status" value="1"/>
</dbReference>
<reference evidence="14" key="1">
    <citation type="submission" date="2016-01" db="EMBL/GenBank/DDBJ databases">
        <authorList>
            <person name="Mitreva M."/>
            <person name="Pepin K.H."/>
            <person name="Mihindukulasuriya K.A."/>
            <person name="Fulton R."/>
            <person name="Fronick C."/>
            <person name="O'Laughlin M."/>
            <person name="Miner T."/>
            <person name="Herter B."/>
            <person name="Rosa B.A."/>
            <person name="Cordes M."/>
            <person name="Tomlinson C."/>
            <person name="Wollam A."/>
            <person name="Palsikar V.B."/>
            <person name="Mardis E.R."/>
            <person name="Wilson R.K."/>
        </authorList>
    </citation>
    <scope>NUCLEOTIDE SEQUENCE [LARGE SCALE GENOMIC DNA]</scope>
    <source>
        <strain evidence="14">CMW8396</strain>
    </source>
</reference>
<organism evidence="13 14">
    <name type="scientific">Fusobacterium equinum</name>
    <dbReference type="NCBI Taxonomy" id="134605"/>
    <lineage>
        <taxon>Bacteria</taxon>
        <taxon>Fusobacteriati</taxon>
        <taxon>Fusobacteriota</taxon>
        <taxon>Fusobacteriia</taxon>
        <taxon>Fusobacteriales</taxon>
        <taxon>Fusobacteriaceae</taxon>
        <taxon>Fusobacterium</taxon>
    </lineage>
</organism>
<sequence length="805" mass="94233">MQIKRDSLLLRIIFYNDIAIIFTSLALALVFSLMVFSSMEQRLADTAREKVFLLYKAYVTEAKDSRETFRMVTNSVFQLAGTGIVENNRLYYDQIAKNISHELMKHSYERYSNSRVTLVNGEGTLLGRNSSERSYQILERSFIQEWQNSKYDRKDMFFYKKDNRLFFRFITTFYESDFQNNVFVILDLPMSSYSIENLREFIGMNEEDKILVSVSGHYYYGDLDYETGGELLDSFQITRFAPEGFEYFFNQKEINKHAYYMAFYKIRDLDSKYIASLGVAISKEKFLTTKYMVSALMIFIVSILIVISTTVCTKLFAKLLEPLTAILDAVYDIGRGNYKINLEEDAVYEIRNLSNAMEKLAKNISLKENQLKLHNDSLEKNLNRIDAIQKILMGVNLEQDFQLGMKGFLSALTSEAGLGYSRAIYLEYDREKNILQAKDFALNSSLVAECLEDKEKLKVFSFQLQEIDRILPLLKVPYDSQNYLGKSLNENRILYENDKAYRFPFGNDLFHSLGISHFIILPLYRSENMKSCILLDYYIREREITQEEIELLTLLLLNVNIQLKNKEVEDRKLHFERTSTMEKMSVHFMKGREKLFSRIESLVDKVEKNGYNKKITLEEITRLKRDFYKIKFDHSILEEYSNFSKKHFEMISVEEFMKELAKYVQEYMDKYEINFSQFISCNGYFYADKSKLFKAFIELLKNSSEAILTRNRLDKKINIVAIEDKKSNQILINIMDNGIGMYPEEVKEINKAFESYQETTAMGLGLSIVSMVIHEHKGSISLTSKLDEGTDVKIILNIYKGEQHE</sequence>